<reference evidence="10" key="2">
    <citation type="submission" date="2020-11" db="EMBL/GenBank/DDBJ databases">
        <authorList>
            <person name="McCartney M.A."/>
            <person name="Auch B."/>
            <person name="Kono T."/>
            <person name="Mallez S."/>
            <person name="Becker A."/>
            <person name="Gohl D.M."/>
            <person name="Silverstein K.A.T."/>
            <person name="Koren S."/>
            <person name="Bechman K.B."/>
            <person name="Herman A."/>
            <person name="Abrahante J.E."/>
            <person name="Garbe J."/>
        </authorList>
    </citation>
    <scope>NUCLEOTIDE SEQUENCE</scope>
    <source>
        <strain evidence="10">Duluth1</strain>
        <tissue evidence="10">Whole animal</tissue>
    </source>
</reference>
<evidence type="ECO:0000256" key="8">
    <source>
        <dbReference type="SAM" id="Phobius"/>
    </source>
</evidence>
<dbReference type="EMBL" id="JAIWYP010000003">
    <property type="protein sequence ID" value="KAH3844135.1"/>
    <property type="molecule type" value="Genomic_DNA"/>
</dbReference>
<dbReference type="GO" id="GO:0004930">
    <property type="term" value="F:G protein-coupled receptor activity"/>
    <property type="evidence" value="ECO:0007669"/>
    <property type="project" value="UniProtKB-KW"/>
</dbReference>
<dbReference type="InterPro" id="IPR000276">
    <property type="entry name" value="GPCR_Rhodpsn"/>
</dbReference>
<feature type="domain" description="G-protein coupled receptors family 1 profile" evidence="9">
    <location>
        <begin position="62"/>
        <end position="316"/>
    </location>
</feature>
<evidence type="ECO:0000256" key="6">
    <source>
        <dbReference type="ARBA" id="ARBA00023170"/>
    </source>
</evidence>
<dbReference type="Proteomes" id="UP000828390">
    <property type="component" value="Unassembled WGS sequence"/>
</dbReference>
<keyword evidence="5 8" id="KW-0472">Membrane</keyword>
<dbReference type="PRINTS" id="PR00237">
    <property type="entry name" value="GPCRRHODOPSN"/>
</dbReference>
<comment type="subcellular location">
    <subcellularLocation>
        <location evidence="1">Membrane</location>
        <topology evidence="1">Multi-pass membrane protein</topology>
    </subcellularLocation>
</comment>
<feature type="transmembrane region" description="Helical" evidence="8">
    <location>
        <begin position="162"/>
        <end position="182"/>
    </location>
</feature>
<dbReference type="PANTHER" id="PTHR24243:SF230">
    <property type="entry name" value="G-PROTEIN COUPLED RECEPTORS FAMILY 1 PROFILE DOMAIN-CONTAINING PROTEIN"/>
    <property type="match status" value="1"/>
</dbReference>
<evidence type="ECO:0000256" key="2">
    <source>
        <dbReference type="ARBA" id="ARBA00022692"/>
    </source>
</evidence>
<evidence type="ECO:0000256" key="5">
    <source>
        <dbReference type="ARBA" id="ARBA00023136"/>
    </source>
</evidence>
<keyword evidence="6" id="KW-0675">Receptor</keyword>
<feature type="transmembrane region" description="Helical" evidence="8">
    <location>
        <begin position="295"/>
        <end position="319"/>
    </location>
</feature>
<dbReference type="GO" id="GO:0005886">
    <property type="term" value="C:plasma membrane"/>
    <property type="evidence" value="ECO:0007669"/>
    <property type="project" value="TreeGrafter"/>
</dbReference>
<dbReference type="PANTHER" id="PTHR24243">
    <property type="entry name" value="G-PROTEIN COUPLED RECEPTOR"/>
    <property type="match status" value="1"/>
</dbReference>
<evidence type="ECO:0000259" key="9">
    <source>
        <dbReference type="PROSITE" id="PS50262"/>
    </source>
</evidence>
<evidence type="ECO:0000313" key="11">
    <source>
        <dbReference type="Proteomes" id="UP000828390"/>
    </source>
</evidence>
<dbReference type="PROSITE" id="PS50262">
    <property type="entry name" value="G_PROTEIN_RECEP_F1_2"/>
    <property type="match status" value="1"/>
</dbReference>
<name>A0A9D4KQX4_DREPO</name>
<feature type="transmembrane region" description="Helical" evidence="8">
    <location>
        <begin position="249"/>
        <end position="269"/>
    </location>
</feature>
<dbReference type="Gene3D" id="1.20.1070.10">
    <property type="entry name" value="Rhodopsin 7-helix transmembrane proteins"/>
    <property type="match status" value="1"/>
</dbReference>
<dbReference type="Pfam" id="PF00001">
    <property type="entry name" value="7tm_1"/>
    <property type="match status" value="1"/>
</dbReference>
<organism evidence="10 11">
    <name type="scientific">Dreissena polymorpha</name>
    <name type="common">Zebra mussel</name>
    <name type="synonym">Mytilus polymorpha</name>
    <dbReference type="NCBI Taxonomy" id="45954"/>
    <lineage>
        <taxon>Eukaryota</taxon>
        <taxon>Metazoa</taxon>
        <taxon>Spiralia</taxon>
        <taxon>Lophotrochozoa</taxon>
        <taxon>Mollusca</taxon>
        <taxon>Bivalvia</taxon>
        <taxon>Autobranchia</taxon>
        <taxon>Heteroconchia</taxon>
        <taxon>Euheterodonta</taxon>
        <taxon>Imparidentia</taxon>
        <taxon>Neoheterodontei</taxon>
        <taxon>Myida</taxon>
        <taxon>Dreissenoidea</taxon>
        <taxon>Dreissenidae</taxon>
        <taxon>Dreissena</taxon>
    </lineage>
</organism>
<feature type="transmembrane region" description="Helical" evidence="8">
    <location>
        <begin position="114"/>
        <end position="141"/>
    </location>
</feature>
<evidence type="ECO:0000313" key="10">
    <source>
        <dbReference type="EMBL" id="KAH3844135.1"/>
    </source>
</evidence>
<keyword evidence="11" id="KW-1185">Reference proteome</keyword>
<accession>A0A9D4KQX4</accession>
<sequence>MTNLTLSTEVMTGYNCSALYRPSSNESLLCTDSTLTADGTGESLASAEMYLVPIIAGFGIVGNTLAFIVFRHKSIRENSSSLFLAVRSLSDIGFLVTLLIIWTSTVFGLYLSRILLVCKTLIFLSYVFGCLSVWLVVLVTAENYIRICKPALVKIVCKTRNAKLICLLLVISILISYSFPFWTMTDDCTPLHIHYEFVTVMVYIDSVFTLFLPSIVILILMAQIAVSLINSNNRRRRLGKFPIAGKMNIFTKVTQMLLAVTLVFVILNIPSHVVRLRLVIASFLKNSPAIRTSDAIAQSIATMLYYASMAINVIIYLTFGSRFRQALVRIIRGEEFRTNRLCHERERLTRMSMSMQTIPTQCAANNNLLNIETSMKRAHSAEI</sequence>
<keyword evidence="3 8" id="KW-1133">Transmembrane helix</keyword>
<keyword evidence="2 8" id="KW-0812">Transmembrane</keyword>
<protein>
    <recommendedName>
        <fullName evidence="9">G-protein coupled receptors family 1 profile domain-containing protein</fullName>
    </recommendedName>
</protein>
<gene>
    <name evidence="10" type="ORF">DPMN_086388</name>
</gene>
<keyword evidence="7" id="KW-0807">Transducer</keyword>
<evidence type="ECO:0000256" key="4">
    <source>
        <dbReference type="ARBA" id="ARBA00023040"/>
    </source>
</evidence>
<keyword evidence="4" id="KW-0297">G-protein coupled receptor</keyword>
<evidence type="ECO:0000256" key="3">
    <source>
        <dbReference type="ARBA" id="ARBA00022989"/>
    </source>
</evidence>
<dbReference type="SUPFAM" id="SSF81321">
    <property type="entry name" value="Family A G protein-coupled receptor-like"/>
    <property type="match status" value="1"/>
</dbReference>
<feature type="transmembrane region" description="Helical" evidence="8">
    <location>
        <begin position="202"/>
        <end position="229"/>
    </location>
</feature>
<evidence type="ECO:0000256" key="7">
    <source>
        <dbReference type="ARBA" id="ARBA00023224"/>
    </source>
</evidence>
<evidence type="ECO:0000256" key="1">
    <source>
        <dbReference type="ARBA" id="ARBA00004141"/>
    </source>
</evidence>
<dbReference type="AlphaFoldDB" id="A0A9D4KQX4"/>
<proteinExistence type="predicted"/>
<dbReference type="InterPro" id="IPR017452">
    <property type="entry name" value="GPCR_Rhodpsn_7TM"/>
</dbReference>
<comment type="caution">
    <text evidence="10">The sequence shown here is derived from an EMBL/GenBank/DDBJ whole genome shotgun (WGS) entry which is preliminary data.</text>
</comment>
<feature type="transmembrane region" description="Helical" evidence="8">
    <location>
        <begin position="50"/>
        <end position="70"/>
    </location>
</feature>
<dbReference type="CDD" id="cd14978">
    <property type="entry name" value="7tmA_FMRFamide_R-like"/>
    <property type="match status" value="1"/>
</dbReference>
<reference evidence="10" key="1">
    <citation type="journal article" date="2019" name="bioRxiv">
        <title>The Genome of the Zebra Mussel, Dreissena polymorpha: A Resource for Invasive Species Research.</title>
        <authorList>
            <person name="McCartney M.A."/>
            <person name="Auch B."/>
            <person name="Kono T."/>
            <person name="Mallez S."/>
            <person name="Zhang Y."/>
            <person name="Obille A."/>
            <person name="Becker A."/>
            <person name="Abrahante J.E."/>
            <person name="Garbe J."/>
            <person name="Badalamenti J.P."/>
            <person name="Herman A."/>
            <person name="Mangelson H."/>
            <person name="Liachko I."/>
            <person name="Sullivan S."/>
            <person name="Sone E.D."/>
            <person name="Koren S."/>
            <person name="Silverstein K.A.T."/>
            <person name="Beckman K.B."/>
            <person name="Gohl D.M."/>
        </authorList>
    </citation>
    <scope>NUCLEOTIDE SEQUENCE</scope>
    <source>
        <strain evidence="10">Duluth1</strain>
        <tissue evidence="10">Whole animal</tissue>
    </source>
</reference>